<reference evidence="2" key="1">
    <citation type="journal article" date="2019" name="Int. J. Syst. Evol. Microbiol.">
        <title>The Global Catalogue of Microorganisms (GCM) 10K type strain sequencing project: providing services to taxonomists for standard genome sequencing and annotation.</title>
        <authorList>
            <consortium name="The Broad Institute Genomics Platform"/>
            <consortium name="The Broad Institute Genome Sequencing Center for Infectious Disease"/>
            <person name="Wu L."/>
            <person name="Ma J."/>
        </authorList>
    </citation>
    <scope>NUCLEOTIDE SEQUENCE [LARGE SCALE GENOMIC DNA]</scope>
    <source>
        <strain evidence="2">CGMCC 1.10363</strain>
    </source>
</reference>
<keyword evidence="2" id="KW-1185">Reference proteome</keyword>
<accession>A0ABV8Q0F1</accession>
<comment type="caution">
    <text evidence="1">The sequence shown here is derived from an EMBL/GenBank/DDBJ whole genome shotgun (WGS) entry which is preliminary data.</text>
</comment>
<name>A0ABV8Q0F1_9MICO</name>
<dbReference type="Proteomes" id="UP001595900">
    <property type="component" value="Unassembled WGS sequence"/>
</dbReference>
<dbReference type="RefSeq" id="WP_390226478.1">
    <property type="nucleotide sequence ID" value="NZ_JBHSCN010000001.1"/>
</dbReference>
<evidence type="ECO:0000313" key="2">
    <source>
        <dbReference type="Proteomes" id="UP001595900"/>
    </source>
</evidence>
<evidence type="ECO:0000313" key="1">
    <source>
        <dbReference type="EMBL" id="MFC4241741.1"/>
    </source>
</evidence>
<gene>
    <name evidence="1" type="ORF">ACFOYW_00015</name>
</gene>
<proteinExistence type="predicted"/>
<dbReference type="EMBL" id="JBHSCN010000001">
    <property type="protein sequence ID" value="MFC4241741.1"/>
    <property type="molecule type" value="Genomic_DNA"/>
</dbReference>
<protein>
    <submittedName>
        <fullName evidence="1">Uncharacterized protein</fullName>
    </submittedName>
</protein>
<organism evidence="1 2">
    <name type="scientific">Gryllotalpicola reticulitermitis</name>
    <dbReference type="NCBI Taxonomy" id="1184153"/>
    <lineage>
        <taxon>Bacteria</taxon>
        <taxon>Bacillati</taxon>
        <taxon>Actinomycetota</taxon>
        <taxon>Actinomycetes</taxon>
        <taxon>Micrococcales</taxon>
        <taxon>Microbacteriaceae</taxon>
        <taxon>Gryllotalpicola</taxon>
    </lineage>
</organism>
<sequence>MDVLEKVRSLRSDVEGLNSAQTAAALAYLEEVMAAEAAPTSHRRRPGVVWTVGITGTAAVAAATFVAASIGGIGPTATPGHHSVIGVAVPPANAEEVLAGAAKLASASVPPQPVPGQYLRVETDSTELRTAGPGTDGQFRRGSTASWINHATLVIYVPANRSDTWIEDNNAAPVTTSDEHGTDVAAAIAQDQKTYAKQDAESVQYLPGGLAPTGMPNGHKFALGQVAGAGVNPATIPTDPAGLLAFYRHEVDFGDPTDPDSIAIGNEMVFDLIASDLASDLLPASQRAAAFKAIALIPGVRLLSTTGTSSTLQLLDHSDDYRLTIDTATGLVTGIETFLNEPEGATQTIGAVPAGTPTSSSAVKISVVDSLPPALQAGLEKASK</sequence>